<name>A0A923MDX3_9BURK</name>
<dbReference type="AlphaFoldDB" id="A0A923MDX3"/>
<dbReference type="RefSeq" id="WP_187084132.1">
    <property type="nucleotide sequence ID" value="NZ_JACORU010000011.1"/>
</dbReference>
<dbReference type="Proteomes" id="UP000596827">
    <property type="component" value="Unassembled WGS sequence"/>
</dbReference>
<sequence length="176" mass="17943">MKNIIQSFCGLPWAQRAIVIAEAVALVTLLLVVPGPAKAQSGDVYAPSQAQVSGQVFEATVVQVSLKEVEASTTARLAGGAVGSTVAIALGSRAKGDSRFAVQAVSGVLGGLLGERGAHMVAGTHAQEVVVLIAQPVGGPRLQVIVQPAPYQAVTAGEAVYVTVISGTYRVIKRTS</sequence>
<reference evidence="1" key="1">
    <citation type="submission" date="2020-08" db="EMBL/GenBank/DDBJ databases">
        <title>Ramlibacter sp. GTP1 16S ribosomal RNA gene genome sequencing and assembly.</title>
        <authorList>
            <person name="Kang M."/>
        </authorList>
    </citation>
    <scope>NUCLEOTIDE SEQUENCE</scope>
    <source>
        <strain evidence="1">GTP1</strain>
    </source>
</reference>
<gene>
    <name evidence="1" type="ORF">H8R02_24500</name>
</gene>
<keyword evidence="2" id="KW-1185">Reference proteome</keyword>
<accession>A0A923MDX3</accession>
<evidence type="ECO:0000313" key="1">
    <source>
        <dbReference type="EMBL" id="MBC5767649.1"/>
    </source>
</evidence>
<evidence type="ECO:0000313" key="2">
    <source>
        <dbReference type="Proteomes" id="UP000596827"/>
    </source>
</evidence>
<comment type="caution">
    <text evidence="1">The sequence shown here is derived from an EMBL/GenBank/DDBJ whole genome shotgun (WGS) entry which is preliminary data.</text>
</comment>
<organism evidence="1 2">
    <name type="scientific">Ramlibacter albus</name>
    <dbReference type="NCBI Taxonomy" id="2079448"/>
    <lineage>
        <taxon>Bacteria</taxon>
        <taxon>Pseudomonadati</taxon>
        <taxon>Pseudomonadota</taxon>
        <taxon>Betaproteobacteria</taxon>
        <taxon>Burkholderiales</taxon>
        <taxon>Comamonadaceae</taxon>
        <taxon>Ramlibacter</taxon>
    </lineage>
</organism>
<proteinExistence type="predicted"/>
<dbReference type="EMBL" id="JACORU010000011">
    <property type="protein sequence ID" value="MBC5767649.1"/>
    <property type="molecule type" value="Genomic_DNA"/>
</dbReference>
<protein>
    <submittedName>
        <fullName evidence="1">Uncharacterized protein</fullName>
    </submittedName>
</protein>